<dbReference type="Gene3D" id="3.40.50.300">
    <property type="entry name" value="P-loop containing nucleotide triphosphate hydrolases"/>
    <property type="match status" value="1"/>
</dbReference>
<reference evidence="2" key="1">
    <citation type="submission" date="2016-12" db="EMBL/GenBank/DDBJ databases">
        <authorList>
            <person name="Meng X."/>
        </authorList>
    </citation>
    <scope>NUCLEOTIDE SEQUENCE [LARGE SCALE GENOMIC DNA]</scope>
    <source>
        <strain evidence="2">DSM 20732</strain>
    </source>
</reference>
<dbReference type="InterPro" id="IPR011989">
    <property type="entry name" value="ARM-like"/>
</dbReference>
<dbReference type="Gene3D" id="1.25.10.10">
    <property type="entry name" value="Leucine-rich Repeat Variant"/>
    <property type="match status" value="1"/>
</dbReference>
<gene>
    <name evidence="1" type="ORF">BSZ40_02290</name>
</gene>
<dbReference type="InterPro" id="IPR016024">
    <property type="entry name" value="ARM-type_fold"/>
</dbReference>
<accession>A0A1Q5PXI8</accession>
<dbReference type="InterPro" id="IPR027417">
    <property type="entry name" value="P-loop_NTPase"/>
</dbReference>
<dbReference type="SUPFAM" id="SSF48371">
    <property type="entry name" value="ARM repeat"/>
    <property type="match status" value="1"/>
</dbReference>
<dbReference type="SUPFAM" id="SSF52540">
    <property type="entry name" value="P-loop containing nucleoside triphosphate hydrolases"/>
    <property type="match status" value="1"/>
</dbReference>
<comment type="caution">
    <text evidence="1">The sequence shown here is derived from an EMBL/GenBank/DDBJ whole genome shotgun (WGS) entry which is preliminary data.</text>
</comment>
<proteinExistence type="predicted"/>
<keyword evidence="2" id="KW-1185">Reference proteome</keyword>
<sequence>MVSRVGSVVQGGAVLGAVVGGDYLGAGAGLFALLRDCLPGADVEKWHQALARLARQGWDRAEELRTGSGSQWMQAERDGCVAYFLQCLDRGVPPTVEGLRDHPGTGLADRRDPAAGARAAREYLSHMLQQVLTDRTYAVAAQVAQFAARSKADREHLRTRVSQLEAQLPQLRGLSSALELECHPGLRADEREVRESSAFFDFRSEQVPFVGRAEPLARLERFCLDGPADRWRWTAITGPGGTGKSRLAWELCARMREQGWQAFFLHRNALQHTDLQALAQAPIGYLLVIDYVSVDAPQVARWLSGLPTITGSPVRVVLLEREDWREDEKAGFTREPQWYSQLCQYYGAADLEQHRGLVNLRLNRNHIPTAEKIQLVEELGRLDASSSAIVRRMEPRTARELVARLEREIDPEGQRPLYLLFLVRAHLDNPDSDWRSWSAHDLRSVIYEREKQRLQRALPDWWDHALDLWVFATATKSTLATAEQQAPEFLLRLIKEEKPKFKECYGSTLKTIVGDGSNQVIPYQPDIPGEHLVVSRVQEWLAEGYESKVADLVAAAYERDADSFADFLARALADLDTQDKMVNLVLSTKYLLAPPATPSAAKALASALVFPIYSTTAAKRPQLLALLEEIYQTHHTPEIAAFLAGALVNLTVRQETATERAETVAQIQALYQEHPHPEIATPLAMALFNLTARQETAPQRAETVAQIQALYQQHPTPEIATRLARALFNLTVRQETATERASTIDHIQALYQQHPTPEIATPLAMALFNLTATQETATDLEDTVAQIKALHEKHPHPEIATELAKALVNLTIRQETATELTNTVDRIQALYQQHPTPEIATRLARALFNLTVRQETATERASTIDHIQALYQQHLIPDIANPLAQALYIVNSRQRTPSELLDTVTQIRALHEAHPIPEIGLTLAMALFNLSSRLALFRLDLEQRTAFELMDPVAQIKSLHEAHPIPEIVILQAMTLNSLNIAKKTAPERFSTVSQLKALYEEHRLPEIAYQLAESLFNFIRKYGTTIEMKKAATSIAKLAEAHPEAPDIRELLSKLRKWME</sequence>
<evidence type="ECO:0000313" key="1">
    <source>
        <dbReference type="EMBL" id="OKL52333.1"/>
    </source>
</evidence>
<evidence type="ECO:0000313" key="2">
    <source>
        <dbReference type="Proteomes" id="UP000185612"/>
    </source>
</evidence>
<dbReference type="InParanoid" id="A0A1Q5PXI8"/>
<dbReference type="EMBL" id="MQVS01000002">
    <property type="protein sequence ID" value="OKL52333.1"/>
    <property type="molecule type" value="Genomic_DNA"/>
</dbReference>
<dbReference type="AlphaFoldDB" id="A0A1Q5PXI8"/>
<organism evidence="1 2">
    <name type="scientific">Buchananella hordeovulneris</name>
    <dbReference type="NCBI Taxonomy" id="52770"/>
    <lineage>
        <taxon>Bacteria</taxon>
        <taxon>Bacillati</taxon>
        <taxon>Actinomycetota</taxon>
        <taxon>Actinomycetes</taxon>
        <taxon>Actinomycetales</taxon>
        <taxon>Actinomycetaceae</taxon>
        <taxon>Buchananella</taxon>
    </lineage>
</organism>
<dbReference type="STRING" id="52770.BSZ40_02290"/>
<protein>
    <submittedName>
        <fullName evidence="1">Uncharacterized protein</fullName>
    </submittedName>
</protein>
<dbReference type="Proteomes" id="UP000185612">
    <property type="component" value="Unassembled WGS sequence"/>
</dbReference>
<name>A0A1Q5PXI8_9ACTO</name>